<evidence type="ECO:0000313" key="4">
    <source>
        <dbReference type="Proteomes" id="UP000509241"/>
    </source>
</evidence>
<feature type="region of interest" description="Disordered" evidence="2">
    <location>
        <begin position="30"/>
        <end position="63"/>
    </location>
</feature>
<feature type="coiled-coil region" evidence="1">
    <location>
        <begin position="413"/>
        <end position="444"/>
    </location>
</feature>
<dbReference type="OrthoDB" id="384810at2157"/>
<name>A0A7D5KR85_9EURY</name>
<reference evidence="3 4" key="1">
    <citation type="submission" date="2020-07" db="EMBL/GenBank/DDBJ databases">
        <authorList>
            <person name="Cui H."/>
        </authorList>
    </citation>
    <scope>NUCLEOTIDE SEQUENCE [LARGE SCALE GENOMIC DNA]</scope>
    <source>
        <strain evidence="3 4">YPL8</strain>
    </source>
</reference>
<keyword evidence="4" id="KW-1185">Reference proteome</keyword>
<gene>
    <name evidence="3" type="ORF">HYG82_09660</name>
</gene>
<feature type="compositionally biased region" description="Polar residues" evidence="2">
    <location>
        <begin position="278"/>
        <end position="291"/>
    </location>
</feature>
<dbReference type="AlphaFoldDB" id="A0A7D5KR85"/>
<dbReference type="KEGG" id="haly:HYG82_09660"/>
<dbReference type="EMBL" id="CP058601">
    <property type="protein sequence ID" value="QLG49097.1"/>
    <property type="molecule type" value="Genomic_DNA"/>
</dbReference>
<evidence type="ECO:0000256" key="1">
    <source>
        <dbReference type="SAM" id="Coils"/>
    </source>
</evidence>
<dbReference type="Proteomes" id="UP000509241">
    <property type="component" value="Chromosome"/>
</dbReference>
<evidence type="ECO:0000256" key="2">
    <source>
        <dbReference type="SAM" id="MobiDB-lite"/>
    </source>
</evidence>
<organism evidence="3 4">
    <name type="scientific">Natrinema halophilum</name>
    <dbReference type="NCBI Taxonomy" id="1699371"/>
    <lineage>
        <taxon>Archaea</taxon>
        <taxon>Methanobacteriati</taxon>
        <taxon>Methanobacteriota</taxon>
        <taxon>Stenosarchaea group</taxon>
        <taxon>Halobacteria</taxon>
        <taxon>Halobacteriales</taxon>
        <taxon>Natrialbaceae</taxon>
        <taxon>Natrinema</taxon>
    </lineage>
</organism>
<protein>
    <submittedName>
        <fullName evidence="3">Uncharacterized protein</fullName>
    </submittedName>
</protein>
<proteinExistence type="predicted"/>
<feature type="region of interest" description="Disordered" evidence="2">
    <location>
        <begin position="267"/>
        <end position="292"/>
    </location>
</feature>
<evidence type="ECO:0000313" key="3">
    <source>
        <dbReference type="EMBL" id="QLG49097.1"/>
    </source>
</evidence>
<accession>A0A7D5KR85</accession>
<keyword evidence="1" id="KW-0175">Coiled coil</keyword>
<sequence>MSEFSTTATVELELDDRSVRNVEQQIKSAVGTTEVGFTDGGSMSAQVATDGGGGGRGRRRRRREYRWARERTDYLEETVTYLESIEDGIGGGEGGGILGDLLGGGMVGGLLGGTAGGGGLGTGLAALGIGAGAGIGAVGIGKGLGEALGGTGDFAEGVGEGLGGTLEGTGDFAQGVGEGLGDVLSGLGDLGPDSVEVNPEVDFSPTLKPEFNPRFDVSPEISPEINIGAEHEVSGTVPVEEPTEPYPVEDVEPLEVEDIDPIEITVSVNGPAPAGVTEGSSVSTTGNSFSETADDEFGDPFGRASQLGSAVPAAGHGAGFAIGAIESTTSYDSAAEMEADRLDPNHYKTTPTDTGSIPLSETGIDPSTFDTDTASGTSASTVSVTTDPQITLENSFETEIVVDELRQFRQKTLTEIEKMVNDAFDELEDELENVKDDVDSLERAFNGR</sequence>